<sequence length="214" mass="23640">MAEDYRKWLWEKTGEKCVNNLKKHAFDAHLCKTSLEAKELILKMISQYETFGFGGSSTTRDMGLIEALKEQGKTILDHNDPSLPFEKSLEFRRQQSLTDCFLCSANGISVTGEIVNVDGCGNRTNAMSFGPKKVVIVAGANKICKDLHAAIDRVHTVAAPMRAKSLNMETPCAETGICVDCNSPSRVCRITTILHRKPMLTDISVVIVAEELGY</sequence>
<dbReference type="PANTHER" id="PTHR36179:SF2">
    <property type="entry name" value="LUD DOMAIN-CONTAINING PROTEIN"/>
    <property type="match status" value="1"/>
</dbReference>
<dbReference type="Gene3D" id="3.40.50.10420">
    <property type="entry name" value="NagB/RpiA/CoA transferase-like"/>
    <property type="match status" value="1"/>
</dbReference>
<keyword evidence="3" id="KW-1185">Reference proteome</keyword>
<dbReference type="KEGG" id="dal:Dalk_2774"/>
<dbReference type="PIRSF" id="PIRSF020269">
    <property type="entry name" value="DUF1121"/>
    <property type="match status" value="1"/>
</dbReference>
<accession>B8FKU4</accession>
<dbReference type="Pfam" id="PF02589">
    <property type="entry name" value="LUD_dom"/>
    <property type="match status" value="1"/>
</dbReference>
<organism evidence="2 3">
    <name type="scientific">Desulfatibacillum aliphaticivorans</name>
    <dbReference type="NCBI Taxonomy" id="218208"/>
    <lineage>
        <taxon>Bacteria</taxon>
        <taxon>Pseudomonadati</taxon>
        <taxon>Thermodesulfobacteriota</taxon>
        <taxon>Desulfobacteria</taxon>
        <taxon>Desulfobacterales</taxon>
        <taxon>Desulfatibacillaceae</taxon>
        <taxon>Desulfatibacillum</taxon>
    </lineage>
</organism>
<evidence type="ECO:0000259" key="1">
    <source>
        <dbReference type="Pfam" id="PF02589"/>
    </source>
</evidence>
<dbReference type="SUPFAM" id="SSF100950">
    <property type="entry name" value="NagB/RpiA/CoA transferase-like"/>
    <property type="match status" value="1"/>
</dbReference>
<evidence type="ECO:0000313" key="2">
    <source>
        <dbReference type="EMBL" id="ACL04466.1"/>
    </source>
</evidence>
<protein>
    <recommendedName>
        <fullName evidence="1">LUD domain-containing protein</fullName>
    </recommendedName>
</protein>
<dbReference type="InterPro" id="IPR009501">
    <property type="entry name" value="UCP020269"/>
</dbReference>
<dbReference type="PANTHER" id="PTHR36179">
    <property type="entry name" value="LUD_DOM DOMAIN-CONTAINING PROTEIN"/>
    <property type="match status" value="1"/>
</dbReference>
<dbReference type="InterPro" id="IPR037171">
    <property type="entry name" value="NagB/RpiA_transferase-like"/>
</dbReference>
<dbReference type="RefSeq" id="WP_015947536.1">
    <property type="nucleotide sequence ID" value="NC_011768.1"/>
</dbReference>
<feature type="domain" description="LUD" evidence="1">
    <location>
        <begin position="15"/>
        <end position="208"/>
    </location>
</feature>
<dbReference type="InterPro" id="IPR024185">
    <property type="entry name" value="FTHF_cligase-like_sf"/>
</dbReference>
<dbReference type="InterPro" id="IPR003741">
    <property type="entry name" value="LUD_dom"/>
</dbReference>
<reference evidence="2 3" key="1">
    <citation type="journal article" date="2012" name="Environ. Microbiol.">
        <title>The genome sequence of Desulfatibacillum alkenivorans AK-01: a blueprint for anaerobic alkane oxidation.</title>
        <authorList>
            <person name="Callaghan A.V."/>
            <person name="Morris B.E."/>
            <person name="Pereira I.A."/>
            <person name="McInerney M.J."/>
            <person name="Austin R.N."/>
            <person name="Groves J.T."/>
            <person name="Kukor J.J."/>
            <person name="Suflita J.M."/>
            <person name="Young L.Y."/>
            <person name="Zylstra G.J."/>
            <person name="Wawrik B."/>
        </authorList>
    </citation>
    <scope>NUCLEOTIDE SEQUENCE [LARGE SCALE GENOMIC DNA]</scope>
    <source>
        <strain evidence="2 3">AK-01</strain>
    </source>
</reference>
<proteinExistence type="predicted"/>
<gene>
    <name evidence="2" type="ordered locus">Dalk_2774</name>
</gene>
<dbReference type="HOGENOM" id="CLU_107893_1_0_7"/>
<dbReference type="EMBL" id="CP001322">
    <property type="protein sequence ID" value="ACL04466.1"/>
    <property type="molecule type" value="Genomic_DNA"/>
</dbReference>
<dbReference type="eggNOG" id="COG1139">
    <property type="taxonomic scope" value="Bacteria"/>
</dbReference>
<dbReference type="AlphaFoldDB" id="B8FKU4"/>
<name>B8FKU4_DESAL</name>
<dbReference type="Proteomes" id="UP000000739">
    <property type="component" value="Chromosome"/>
</dbReference>
<evidence type="ECO:0000313" key="3">
    <source>
        <dbReference type="Proteomes" id="UP000000739"/>
    </source>
</evidence>